<gene>
    <name evidence="1" type="ORF">V1517DRAFT_319581</name>
</gene>
<reference evidence="2" key="1">
    <citation type="journal article" date="2024" name="Front. Bioeng. Biotechnol.">
        <title>Genome-scale model development and genomic sequencing of the oleaginous clade Lipomyces.</title>
        <authorList>
            <person name="Czajka J.J."/>
            <person name="Han Y."/>
            <person name="Kim J."/>
            <person name="Mondo S.J."/>
            <person name="Hofstad B.A."/>
            <person name="Robles A."/>
            <person name="Haridas S."/>
            <person name="Riley R."/>
            <person name="LaButti K."/>
            <person name="Pangilinan J."/>
            <person name="Andreopoulos W."/>
            <person name="Lipzen A."/>
            <person name="Yan J."/>
            <person name="Wang M."/>
            <person name="Ng V."/>
            <person name="Grigoriev I.V."/>
            <person name="Spatafora J.W."/>
            <person name="Magnuson J.K."/>
            <person name="Baker S.E."/>
            <person name="Pomraning K.R."/>
        </authorList>
    </citation>
    <scope>NUCLEOTIDE SEQUENCE [LARGE SCALE GENOMIC DNA]</scope>
    <source>
        <strain evidence="2">CBS 10300</strain>
    </source>
</reference>
<keyword evidence="2" id="KW-1185">Reference proteome</keyword>
<evidence type="ECO:0000313" key="2">
    <source>
        <dbReference type="Proteomes" id="UP001489719"/>
    </source>
</evidence>
<sequence>MSLIFRTMVWGGYVPKSRIAPMVMALLFLLGPVSAYVRGTLCVSAVFHSFDTYYDGSVQTVVEESGLVVYQEGVDLTTVIVPNDLYTYPDLSGSAKVPTIFKVGVHECTLYGQWQSRGIPPYAPQVSKVTCPGTTRVWTITSSDPNYSKFFQIGNRSPNPIDYDLNSYTLYGKYCGSY</sequence>
<name>A0ACC3TSQ8_9ASCO</name>
<accession>A0ACC3TSQ8</accession>
<evidence type="ECO:0000313" key="1">
    <source>
        <dbReference type="EMBL" id="KAK9323692.1"/>
    </source>
</evidence>
<protein>
    <submittedName>
        <fullName evidence="1">Uncharacterized protein</fullName>
    </submittedName>
</protein>
<proteinExistence type="predicted"/>
<organism evidence="1 2">
    <name type="scientific">Lipomyces orientalis</name>
    <dbReference type="NCBI Taxonomy" id="1233043"/>
    <lineage>
        <taxon>Eukaryota</taxon>
        <taxon>Fungi</taxon>
        <taxon>Dikarya</taxon>
        <taxon>Ascomycota</taxon>
        <taxon>Saccharomycotina</taxon>
        <taxon>Lipomycetes</taxon>
        <taxon>Lipomycetales</taxon>
        <taxon>Lipomycetaceae</taxon>
        <taxon>Lipomyces</taxon>
    </lineage>
</organism>
<comment type="caution">
    <text evidence="1">The sequence shown here is derived from an EMBL/GenBank/DDBJ whole genome shotgun (WGS) entry which is preliminary data.</text>
</comment>
<dbReference type="Proteomes" id="UP001489719">
    <property type="component" value="Unassembled WGS sequence"/>
</dbReference>
<dbReference type="EMBL" id="MU970058">
    <property type="protein sequence ID" value="KAK9323692.1"/>
    <property type="molecule type" value="Genomic_DNA"/>
</dbReference>